<gene>
    <name evidence="1" type="ORF">B0H16DRAFT_1297708</name>
</gene>
<feature type="non-terminal residue" evidence="1">
    <location>
        <position position="1"/>
    </location>
</feature>
<accession>A0AAD7P119</accession>
<dbReference type="InterPro" id="IPR011009">
    <property type="entry name" value="Kinase-like_dom_sf"/>
</dbReference>
<dbReference type="Proteomes" id="UP001215598">
    <property type="component" value="Unassembled WGS sequence"/>
</dbReference>
<protein>
    <recommendedName>
        <fullName evidence="3">Protein kinase domain-containing protein</fullName>
    </recommendedName>
</protein>
<keyword evidence="2" id="KW-1185">Reference proteome</keyword>
<reference evidence="1" key="1">
    <citation type="submission" date="2023-03" db="EMBL/GenBank/DDBJ databases">
        <title>Massive genome expansion in bonnet fungi (Mycena s.s.) driven by repeated elements and novel gene families across ecological guilds.</title>
        <authorList>
            <consortium name="Lawrence Berkeley National Laboratory"/>
            <person name="Harder C.B."/>
            <person name="Miyauchi S."/>
            <person name="Viragh M."/>
            <person name="Kuo A."/>
            <person name="Thoen E."/>
            <person name="Andreopoulos B."/>
            <person name="Lu D."/>
            <person name="Skrede I."/>
            <person name="Drula E."/>
            <person name="Henrissat B."/>
            <person name="Morin E."/>
            <person name="Kohler A."/>
            <person name="Barry K."/>
            <person name="LaButti K."/>
            <person name="Morin E."/>
            <person name="Salamov A."/>
            <person name="Lipzen A."/>
            <person name="Mereny Z."/>
            <person name="Hegedus B."/>
            <person name="Baldrian P."/>
            <person name="Stursova M."/>
            <person name="Weitz H."/>
            <person name="Taylor A."/>
            <person name="Grigoriev I.V."/>
            <person name="Nagy L.G."/>
            <person name="Martin F."/>
            <person name="Kauserud H."/>
        </authorList>
    </citation>
    <scope>NUCLEOTIDE SEQUENCE</scope>
    <source>
        <strain evidence="1">CBHHK182m</strain>
    </source>
</reference>
<dbReference type="EMBL" id="JARKIB010000003">
    <property type="protein sequence ID" value="KAJ7783358.1"/>
    <property type="molecule type" value="Genomic_DNA"/>
</dbReference>
<evidence type="ECO:0000313" key="1">
    <source>
        <dbReference type="EMBL" id="KAJ7783358.1"/>
    </source>
</evidence>
<organism evidence="1 2">
    <name type="scientific">Mycena metata</name>
    <dbReference type="NCBI Taxonomy" id="1033252"/>
    <lineage>
        <taxon>Eukaryota</taxon>
        <taxon>Fungi</taxon>
        <taxon>Dikarya</taxon>
        <taxon>Basidiomycota</taxon>
        <taxon>Agaricomycotina</taxon>
        <taxon>Agaricomycetes</taxon>
        <taxon>Agaricomycetidae</taxon>
        <taxon>Agaricales</taxon>
        <taxon>Marasmiineae</taxon>
        <taxon>Mycenaceae</taxon>
        <taxon>Mycena</taxon>
    </lineage>
</organism>
<dbReference type="AlphaFoldDB" id="A0AAD7P119"/>
<dbReference type="SUPFAM" id="SSF56112">
    <property type="entry name" value="Protein kinase-like (PK-like)"/>
    <property type="match status" value="1"/>
</dbReference>
<sequence length="193" mass="21250">AYIPVTGGRRQFTYTAAMERDSTCVTFRCQASDPKEDVKFVSSYGTEAHAFLERLQCAPKLLYCGAIDDSSCSYSGMQMVVMEYIQGQTLSAAKAKDSIIDDGIEGKLRKALDALHGGGFVFGDLRGPNIILPDDSRPVVFLDFDWAGKTGTARYPINLSSSVDWPLDAEGLGEIKPEHDLHMLQKIVEKYLV</sequence>
<proteinExistence type="predicted"/>
<evidence type="ECO:0000313" key="2">
    <source>
        <dbReference type="Proteomes" id="UP001215598"/>
    </source>
</evidence>
<name>A0AAD7P119_9AGAR</name>
<comment type="caution">
    <text evidence="1">The sequence shown here is derived from an EMBL/GenBank/DDBJ whole genome shotgun (WGS) entry which is preliminary data.</text>
</comment>
<evidence type="ECO:0008006" key="3">
    <source>
        <dbReference type="Google" id="ProtNLM"/>
    </source>
</evidence>